<gene>
    <name evidence="1" type="ORF">RI129_012736</name>
</gene>
<dbReference type="PANTHER" id="PTHR40552:SF6">
    <property type="entry name" value="FI09606P-RELATED"/>
    <property type="match status" value="1"/>
</dbReference>
<dbReference type="Proteomes" id="UP001329430">
    <property type="component" value="Chromosome 10"/>
</dbReference>
<accession>A0AAN7V3F6</accession>
<proteinExistence type="predicted"/>
<reference evidence="1 2" key="1">
    <citation type="journal article" date="2024" name="Insects">
        <title>An Improved Chromosome-Level Genome Assembly of the Firefly Pyrocoelia pectoralis.</title>
        <authorList>
            <person name="Fu X."/>
            <person name="Meyer-Rochow V.B."/>
            <person name="Ballantyne L."/>
            <person name="Zhu X."/>
        </authorList>
    </citation>
    <scope>NUCLEOTIDE SEQUENCE [LARGE SCALE GENOMIC DNA]</scope>
    <source>
        <strain evidence="1">XCY_ONT2</strain>
    </source>
</reference>
<organism evidence="1 2">
    <name type="scientific">Pyrocoelia pectoralis</name>
    <dbReference type="NCBI Taxonomy" id="417401"/>
    <lineage>
        <taxon>Eukaryota</taxon>
        <taxon>Metazoa</taxon>
        <taxon>Ecdysozoa</taxon>
        <taxon>Arthropoda</taxon>
        <taxon>Hexapoda</taxon>
        <taxon>Insecta</taxon>
        <taxon>Pterygota</taxon>
        <taxon>Neoptera</taxon>
        <taxon>Endopterygota</taxon>
        <taxon>Coleoptera</taxon>
        <taxon>Polyphaga</taxon>
        <taxon>Elateriformia</taxon>
        <taxon>Elateroidea</taxon>
        <taxon>Lampyridae</taxon>
        <taxon>Lampyrinae</taxon>
        <taxon>Pyrocoelia</taxon>
    </lineage>
</organism>
<keyword evidence="2" id="KW-1185">Reference proteome</keyword>
<sequence>MSTILHQSDRTKTHVLLCEVYPSFFFYDTKVTITLKGNKHTGRLYEDIDDSPFLSKVMVNFFNEHGSGVLTVDKHHIALWYLGVPGLGFAAVMRFKDTESLVSVIHETFGTRTNPQFVITPCSIIRLVKIDILPPTTNVFEPHCTIGEPVFVPEPRVAPPKLLQTDDFEEKVQAVMSLEHEEDDATGEVEATEFAPEVGEPPKVGKVPIERPRAESVTYFAPVIAERMGILHASTHQCDVRYTKHRGKQAAANAISAIAMLRLSKSRRWFRKVVDEILKYGERIYGDSIKSGPTERPLKVSEVSKSLQVGERMFVSEVEEYTTIGKLKSRKSGVLDLLPALEEFFRNNQTCVVTGPLTVAMWVEDGKFYTFDPNERDQKGFVIVKSIQVGSQIQLLDYKPGVACVTWYTDLNILVEVYMRNVDPNLRREPFFLSKVVIKDYVPIPDDWNEFEGISEGKWILRGTFNQNDRRFDKDVRGTQTTTAAALALAYAFIKPEATWDSDDVNEILIQSEPYYKICVANLQSASKYRDAKLTVGELTRKCILEGNEINFDIEEGLVTGMIDAKDYNDVLNLKSGIATFFRENDSAIIILRSIAVAIWKKDQAYYYYDSLSRDENGVINNYGTACVMRLLTLEELASMIEGNLEPSYNNAFNISRVTITVWEMEEGGISRPPLNNYKEVNLSTAILRSTVTERSCMFKLNKGKQTIPMCLAAVAMMKIYPSSIWNQDIMEEILIVGDKLFVDTMIARERRTDLPVEEDIDEVYPENCLRDFHIGTNNEDDEFELFITSDFYNVMTWFDGNVYYLFDPKPRDECGQIFGKDEWSAKEVEAEEGGGEDDANLVNEMKKKKLSGEGDQPSKVAIIKHSPSYWRAQEKDGAACTMWFTTSDKLIQHVYENTPPNRREDLNFKLIPITVINKPDLKSVFNSQVGREDNYSGDWYAFKEIDHGRWILRGTIDNMDEMFPQNNRGRQSLAMCYAALAYAKRFIISNFKNGTVNDILKYGDRLYTATRKRRYQELRTNKELGLSADEIESILNKQVYGVEDTERVFCIGLDQMLLDVQQDVIIGDIYAKQDGDVIDLKTALQQFFQDYRFGIVACKNMTCAIWKGVKIYYMFDSNSRGPCGLSCPSGEACITRYLNLDVASDVFLSNLPKEGKNGFGIHAVTIKVMLCPRALKPEEKPQKPEPPKYTGIASVMPGKYILQGTFSQDDARFGRGRNVQSAPVAIIALSMSLVHKPNTWTTPIVDDILYIGDELYIASLESLGYEYNPWEKGLTVHLVNKDYKVGSLRANFELRTSDQRGIIDIKHPSIQNIRLGLENFFEENTHGVIESETLTVAIWEEEEQPGTIYMYDPNPRGPAGLYISGGTACLLIFETIKMAADHFIENVTDKSKRKGEFVITPVEIVVGNMKTKPRKKKEHVCKELELRKMASDERKRKEMRRLAKVGRMQYHVLSNGDAILRGTKSQSSKEYSANSRGNQDIANCFAAFVVHRLSPVSSWHYKHIDMILDVGDQLYKDSYITYCPRNPKLGMENILRKVFIKEVEVALTVYKAVMMNMLNAPNLELALLNYFQQEQFCIISTRNEHVAVFFKEGLYYIFDPHDCDVEGNRNESGVACVMKFPSIPNLVSKYIANYAKADDDSEFTITLITVGSIVVKNGKL</sequence>
<evidence type="ECO:0000313" key="2">
    <source>
        <dbReference type="Proteomes" id="UP001329430"/>
    </source>
</evidence>
<dbReference type="SUPFAM" id="SSF54001">
    <property type="entry name" value="Cysteine proteinases"/>
    <property type="match status" value="1"/>
</dbReference>
<dbReference type="Gene3D" id="3.90.70.120">
    <property type="match status" value="6"/>
</dbReference>
<comment type="caution">
    <text evidence="1">The sequence shown here is derived from an EMBL/GenBank/DDBJ whole genome shotgun (WGS) entry which is preliminary data.</text>
</comment>
<dbReference type="InterPro" id="IPR038765">
    <property type="entry name" value="Papain-like_cys_pep_sf"/>
</dbReference>
<dbReference type="EMBL" id="JAVRBK010000010">
    <property type="protein sequence ID" value="KAK5638441.1"/>
    <property type="molecule type" value="Genomic_DNA"/>
</dbReference>
<name>A0AAN7V3F6_9COLE</name>
<evidence type="ECO:0000313" key="1">
    <source>
        <dbReference type="EMBL" id="KAK5638441.1"/>
    </source>
</evidence>
<protein>
    <submittedName>
        <fullName evidence="1">Uncharacterized protein</fullName>
    </submittedName>
</protein>
<dbReference type="PANTHER" id="PTHR40552">
    <property type="entry name" value="AT05186P-RELATED"/>
    <property type="match status" value="1"/>
</dbReference>